<keyword evidence="2" id="KW-1185">Reference proteome</keyword>
<organism evidence="1 2">
    <name type="scientific">Luteolibacter ambystomatis</name>
    <dbReference type="NCBI Taxonomy" id="2824561"/>
    <lineage>
        <taxon>Bacteria</taxon>
        <taxon>Pseudomonadati</taxon>
        <taxon>Verrucomicrobiota</taxon>
        <taxon>Verrucomicrobiia</taxon>
        <taxon>Verrucomicrobiales</taxon>
        <taxon>Verrucomicrobiaceae</taxon>
        <taxon>Luteolibacter</taxon>
    </lineage>
</organism>
<gene>
    <name evidence="1" type="ORF">KBB96_15180</name>
</gene>
<dbReference type="AlphaFoldDB" id="A0A975IYB1"/>
<dbReference type="RefSeq" id="WP_211630314.1">
    <property type="nucleotide sequence ID" value="NZ_CP073100.1"/>
</dbReference>
<reference evidence="1" key="1">
    <citation type="submission" date="2021-04" db="EMBL/GenBank/DDBJ databases">
        <title>Luteolibacter sp. 32A isolated from the skin of an Anderson's salamander (Ambystoma andersonii).</title>
        <authorList>
            <person name="Spergser J."/>
            <person name="Busse H.-J."/>
        </authorList>
    </citation>
    <scope>NUCLEOTIDE SEQUENCE</scope>
    <source>
        <strain evidence="1">32A</strain>
    </source>
</reference>
<dbReference type="KEGG" id="lamb:KBB96_15180"/>
<evidence type="ECO:0000313" key="2">
    <source>
        <dbReference type="Proteomes" id="UP000676169"/>
    </source>
</evidence>
<protein>
    <submittedName>
        <fullName evidence="1">Uncharacterized protein</fullName>
    </submittedName>
</protein>
<dbReference type="SUPFAM" id="SSF53448">
    <property type="entry name" value="Nucleotide-diphospho-sugar transferases"/>
    <property type="match status" value="1"/>
</dbReference>
<evidence type="ECO:0000313" key="1">
    <source>
        <dbReference type="EMBL" id="QUE50206.1"/>
    </source>
</evidence>
<name>A0A975IYB1_9BACT</name>
<dbReference type="InterPro" id="IPR029044">
    <property type="entry name" value="Nucleotide-diphossugar_trans"/>
</dbReference>
<sequence>MDRAPLVATVLLTHESPEAVRRMCAYWKNGDPDHAIVVAYGGTPENYSKLGVDHAVFVDDPWLRTKDHPRERQSYLGVFQAVLPVIRELGASHVHVAEYDEIPLHPGLNARLLDLLVRENADVAGHRLNRVDGTGHPHYTFHAHDPAFLSYWQDISCREYSAVVLSMLGCGSFWTRAAFEAVAALNPPLRIYLELMLPTAAHHLGFRVRPMDGRDRFMAPEILKTPADFESYRQEGAWRIHPVKGYWSETVQDA</sequence>
<dbReference type="Proteomes" id="UP000676169">
    <property type="component" value="Chromosome"/>
</dbReference>
<dbReference type="EMBL" id="CP073100">
    <property type="protein sequence ID" value="QUE50206.1"/>
    <property type="molecule type" value="Genomic_DNA"/>
</dbReference>
<proteinExistence type="predicted"/>
<accession>A0A975IYB1</accession>